<evidence type="ECO:0000256" key="1">
    <source>
        <dbReference type="SAM" id="MobiDB-lite"/>
    </source>
</evidence>
<evidence type="ECO:0000259" key="2">
    <source>
        <dbReference type="Pfam" id="PF12770"/>
    </source>
</evidence>
<protein>
    <recommendedName>
        <fullName evidence="2">CHAT domain-containing protein</fullName>
    </recommendedName>
</protein>
<accession>A0A117Q3J5</accession>
<feature type="compositionally biased region" description="Low complexity" evidence="1">
    <location>
        <begin position="652"/>
        <end position="670"/>
    </location>
</feature>
<evidence type="ECO:0000313" key="3">
    <source>
        <dbReference type="EMBL" id="KUN06193.1"/>
    </source>
</evidence>
<name>A0A117Q3J5_9ACTN</name>
<proteinExistence type="predicted"/>
<feature type="compositionally biased region" description="Low complexity" evidence="1">
    <location>
        <begin position="1117"/>
        <end position="1134"/>
    </location>
</feature>
<feature type="domain" description="CHAT" evidence="2">
    <location>
        <begin position="783"/>
        <end position="1113"/>
    </location>
</feature>
<sequence length="1134" mass="120089">MTDEGIEDSGAVRALRAWVMAATKRALRLYPPGTPAADPNVYDGSIAELDELVRLLEHDAELRATVTVQLGSLLTMRHLARGGVPQDRERARRLLREARDPATATGAATDADDRRWAALALLSLVLPLPKTRLGDDRPPALSGLLDWHTELGPAGMADAVVEIRELLAEVENLPLPPERHAELRRTSTVLAQLAGPGSPVDTMRRFMDGMSGAFTHGDDIQRVADMFSGLTDPQPGPEPAPREEGPATPDPAPGGTESFVALNAVVPSLFEAMEAARSGDPQALDRALGRLRDAHRRMPPGHELGPQVEMVTAAMLQLSRTVGGSLHDEALGRTTLETLGEQTGVFAPDPAHPVDREFAVLLRVLPLAMRLRAAHESEDIETVRAVHAELVALEAETPHDHKLRHVVMGGLAQACITLGMLTDDNDMALRGADYFDEATAAADSLPPFLRQWIGQAAGGADALRARVTNDPTLLPKHTPLPPDAPRGQQWLSTMSQSLQYGLTHDPAALDPLIGELEQIRDEIRQGGQPWFAADALWQLAVAYRARWHHTEDATAQAAGTDTALEALHVLAGDVILQRGAEHGLLTARSGAERGVQAAVWAASQGRVEDALAALELGRALVLHAASTARAVPELLEARGHEQLAAAWRDSDTGYAGTGDSATGAAGTEDGPPGELPSTLRRRAMEALGHRQQRLFTTPTAHELADGLAAAGADALVYLLPGKGEMQGVGIVVCPDHSVGVGGLPLLSDTGSAPLEQYLDAAAARSRSLGDPGAEQAWEEALSKLCDWAYHAGLEDVLHVVEERRAAAPPGDERPPGPLRIVLVPCGRLGVVPWHAARLPAAAPHDYVCQSVVISYAASGGQLLQTVRRAPRDTAGAAVLIADPRQELTHAEREATALHEAFYPQARLYGEFYEPPVEPVAAGTPDEVLALLSAPPALLHVASHGSAGVRPTVSALHLAFPAGTDVLSAEEGGPGAEPDLGMLTVTRLLDGPWHEQPGAPGPLVVLSACETDLSTRDHDEALTLTTAFVSGGARNVVGSRWTAQDGASALMMAVFHHYLTVEGQGPADALRAAQLWMLDPDRENPGSLTGELLREIRRPGLERLPVWAAFIHQGHPGPAGATPAAARSASTEGAV</sequence>
<dbReference type="Proteomes" id="UP000053127">
    <property type="component" value="Unassembled WGS sequence"/>
</dbReference>
<dbReference type="InterPro" id="IPR024983">
    <property type="entry name" value="CHAT_dom"/>
</dbReference>
<feature type="region of interest" description="Disordered" evidence="1">
    <location>
        <begin position="227"/>
        <end position="256"/>
    </location>
</feature>
<dbReference type="EMBL" id="LMWN01000018">
    <property type="protein sequence ID" value="KUN06193.1"/>
    <property type="molecule type" value="Genomic_DNA"/>
</dbReference>
<dbReference type="AlphaFoldDB" id="A0A117Q3J5"/>
<feature type="region of interest" description="Disordered" evidence="1">
    <location>
        <begin position="648"/>
        <end position="675"/>
    </location>
</feature>
<dbReference type="Pfam" id="PF12770">
    <property type="entry name" value="CHAT"/>
    <property type="match status" value="1"/>
</dbReference>
<evidence type="ECO:0000313" key="4">
    <source>
        <dbReference type="Proteomes" id="UP000053127"/>
    </source>
</evidence>
<comment type="caution">
    <text evidence="3">The sequence shown here is derived from an EMBL/GenBank/DDBJ whole genome shotgun (WGS) entry which is preliminary data.</text>
</comment>
<reference evidence="3 4" key="1">
    <citation type="submission" date="2015-10" db="EMBL/GenBank/DDBJ databases">
        <title>Draft genome sequence of Streptomyces yokosukanensis DSM 40224, type strain for the species Streptomyces yokosukanensis.</title>
        <authorList>
            <person name="Ruckert C."/>
            <person name="Winkler A."/>
            <person name="Kalinowski J."/>
            <person name="Kampfer P."/>
            <person name="Glaeser S."/>
        </authorList>
    </citation>
    <scope>NUCLEOTIDE SEQUENCE [LARGE SCALE GENOMIC DNA]</scope>
    <source>
        <strain evidence="3 4">DSM 40224</strain>
    </source>
</reference>
<keyword evidence="4" id="KW-1185">Reference proteome</keyword>
<dbReference type="OrthoDB" id="4149784at2"/>
<gene>
    <name evidence="3" type="ORF">AQI95_14965</name>
</gene>
<feature type="region of interest" description="Disordered" evidence="1">
    <location>
        <begin position="1114"/>
        <end position="1134"/>
    </location>
</feature>
<dbReference type="STRING" id="67386.AQI95_14965"/>
<organism evidence="3 4">
    <name type="scientific">Streptomyces yokosukanensis</name>
    <dbReference type="NCBI Taxonomy" id="67386"/>
    <lineage>
        <taxon>Bacteria</taxon>
        <taxon>Bacillati</taxon>
        <taxon>Actinomycetota</taxon>
        <taxon>Actinomycetes</taxon>
        <taxon>Kitasatosporales</taxon>
        <taxon>Streptomycetaceae</taxon>
        <taxon>Streptomyces</taxon>
    </lineage>
</organism>
<dbReference type="RefSeq" id="WP_079071259.1">
    <property type="nucleotide sequence ID" value="NZ_KQ948210.1"/>
</dbReference>